<reference evidence="13 14" key="1">
    <citation type="journal article" date="2012" name="J. Bacteriol.">
        <title>Genome sequences for six rhodanobacter strains, isolated from soils and the terrestrial subsurface, with variable denitrification capabilities.</title>
        <authorList>
            <person name="Kostka J.E."/>
            <person name="Green S.J."/>
            <person name="Rishishwar L."/>
            <person name="Prakash O."/>
            <person name="Katz L.S."/>
            <person name="Marino-Ramirez L."/>
            <person name="Jordan I.K."/>
            <person name="Munk C."/>
            <person name="Ivanova N."/>
            <person name="Mikhailova N."/>
            <person name="Watson D.B."/>
            <person name="Brown S.D."/>
            <person name="Palumbo A.V."/>
            <person name="Brooks S.C."/>
        </authorList>
    </citation>
    <scope>NUCLEOTIDE SEQUENCE [LARGE SCALE GENOMIC DNA]</scope>
    <source>
        <strain evidence="14">Jip2T</strain>
    </source>
</reference>
<dbReference type="Proteomes" id="UP000004210">
    <property type="component" value="Unassembled WGS sequence"/>
</dbReference>
<dbReference type="Gene3D" id="2.30.30.940">
    <property type="match status" value="1"/>
</dbReference>
<protein>
    <recommendedName>
        <fullName evidence="11">RecBCD enzyme subunit RecD</fullName>
        <ecNumber evidence="11">5.6.2.3</ecNumber>
    </recommendedName>
    <alternativeName>
        <fullName evidence="11">DNA 5'-3' helicase subunit RecD</fullName>
    </alternativeName>
    <alternativeName>
        <fullName evidence="11">Exonuclease V subunit RecD</fullName>
        <shortName evidence="11">ExoV subunit RecD</shortName>
    </alternativeName>
    <alternativeName>
        <fullName evidence="11">Helicase/nuclease RecBCD subunit RecD</fullName>
    </alternativeName>
</protein>
<dbReference type="AlphaFoldDB" id="I4VME0"/>
<comment type="function">
    <text evidence="11">A helicase/nuclease that prepares dsDNA breaks (DSB) for recombinational DNA repair. Binds to DSBs and unwinds DNA via a highly rapid and processive ATP-dependent bidirectional helicase activity. Unwinds dsDNA until it encounters a Chi (crossover hotspot instigator) sequence from the 3' direction. Cuts ssDNA a few nucleotides 3' to the Chi site. The properties and activities of the enzyme are changed at Chi. The Chi-altered holoenzyme produces a long 3'-ssDNA overhang and facilitates RecA-binding to the ssDNA for homologous DNA recombination and repair. Holoenzyme degrades any linearized DNA that is unable to undergo homologous recombination. In the holoenzyme this subunit has ssDNA-dependent ATPase and 5'-3' helicase activity. When added to pre-assembled RecBC greatly stimulates nuclease activity and augments holoenzyme processivity. Negatively regulates the RecA-loading ability of RecBCD.</text>
</comment>
<organism evidence="13 14">
    <name type="scientific">Rhodanobacter fulvus Jip2</name>
    <dbReference type="NCBI Taxonomy" id="1163408"/>
    <lineage>
        <taxon>Bacteria</taxon>
        <taxon>Pseudomonadati</taxon>
        <taxon>Pseudomonadota</taxon>
        <taxon>Gammaproteobacteria</taxon>
        <taxon>Lysobacterales</taxon>
        <taxon>Rhodanobacteraceae</taxon>
        <taxon>Rhodanobacter</taxon>
    </lineage>
</organism>
<keyword evidence="1 11" id="KW-0540">Nuclease</keyword>
<keyword evidence="9 11" id="KW-0234">DNA repair</keyword>
<keyword evidence="6 11" id="KW-0269">Exonuclease</keyword>
<dbReference type="GO" id="GO:0000724">
    <property type="term" value="P:double-strand break repair via homologous recombination"/>
    <property type="evidence" value="ECO:0007669"/>
    <property type="project" value="UniProtKB-UniRule"/>
</dbReference>
<dbReference type="PANTHER" id="PTHR43788:SF6">
    <property type="entry name" value="DNA HELICASE B"/>
    <property type="match status" value="1"/>
</dbReference>
<dbReference type="STRING" id="1163408.UU9_13072"/>
<dbReference type="InterPro" id="IPR049550">
    <property type="entry name" value="RecD_N"/>
</dbReference>
<dbReference type="EMBL" id="AJXU01000054">
    <property type="protein sequence ID" value="EIL88381.1"/>
    <property type="molecule type" value="Genomic_DNA"/>
</dbReference>
<dbReference type="PATRIC" id="fig|1163408.3.peg.2660"/>
<evidence type="ECO:0000256" key="4">
    <source>
        <dbReference type="ARBA" id="ARBA00022801"/>
    </source>
</evidence>
<keyword evidence="8 11" id="KW-0238">DNA-binding</keyword>
<evidence type="ECO:0000256" key="2">
    <source>
        <dbReference type="ARBA" id="ARBA00022741"/>
    </source>
</evidence>
<dbReference type="GO" id="GO:0003677">
    <property type="term" value="F:DNA binding"/>
    <property type="evidence" value="ECO:0007669"/>
    <property type="project" value="UniProtKB-UniRule"/>
</dbReference>
<evidence type="ECO:0000256" key="5">
    <source>
        <dbReference type="ARBA" id="ARBA00022806"/>
    </source>
</evidence>
<evidence type="ECO:0000256" key="10">
    <source>
        <dbReference type="ARBA" id="ARBA00023235"/>
    </source>
</evidence>
<evidence type="ECO:0000256" key="7">
    <source>
        <dbReference type="ARBA" id="ARBA00022840"/>
    </source>
</evidence>
<sequence>MPADQLAAMFEQDIAQHRLRPLDVALARFLGERDAAASAPLLWLAALLSRQLADGHLCLDLTALDIMAGEQQWPPAWHALLQRFHENDAALASPLVADADGQPANAPLVRDGRRLYLRRYWNHERHVAAAIRERLERVHAAPAQLGEELQRLFPPVGAGSQKAVDREPVAAEAAAAGVAIDWPQIACALAVRGAFTVITGGPGTGKTTTVVRLLGLLQTLYLREHARPLRIRLAAPTGKAAARLNASIATQLAALDVDEATRAAIPAQVDTLHRLLGARPDTRRFRHDRTNPLHLDVLVVDEASMIDLEMMSAVLAALPAAARLILLGDKDQLSSVEAGAVLGDLCLRAQAGHYDGDTAQWLRTVTGQDIAAFVSTDAQALDQQVAMLRHSHRFGAASGIGQLAQAVNRGEPDAVHALLSVASADLSWEPSAAPARLVELAIDGGAHATQGGGARGHRHYLEQLQHQRPATDAGDEAHDAWARHTLQAFNRFQLLCALRQGPFGVEGLNQRIAEALQARGLVDTSLGWYEGRPVMVTRNDYSLGLANGDVGICLRLPDERGTPRLSVAFLGDALPGTSAGTRVRRILPSRLNDVATVYAMTVHKSQGSEFEHTLLALPPDPSPVLTRELLYTGITRARRWFTLAGSQDIVDLATRQRTRRYSGLAERLGNQRSIGVEAQIP</sequence>
<evidence type="ECO:0000313" key="14">
    <source>
        <dbReference type="Proteomes" id="UP000004210"/>
    </source>
</evidence>
<dbReference type="CDD" id="cd18809">
    <property type="entry name" value="SF1_C_RecD"/>
    <property type="match status" value="1"/>
</dbReference>
<keyword evidence="4 11" id="KW-0378">Hydrolase</keyword>
<keyword evidence="3 11" id="KW-0227">DNA damage</keyword>
<dbReference type="Gene3D" id="1.10.10.1020">
    <property type="entry name" value="RecBCD complex, subunit RecD, N-terminal domain"/>
    <property type="match status" value="1"/>
</dbReference>
<keyword evidence="14" id="KW-1185">Reference proteome</keyword>
<dbReference type="PANTHER" id="PTHR43788">
    <property type="entry name" value="DNA2/NAM7 HELICASE FAMILY MEMBER"/>
    <property type="match status" value="1"/>
</dbReference>
<comment type="catalytic activity">
    <reaction evidence="11">
        <text>ATP + H2O = ADP + phosphate + H(+)</text>
        <dbReference type="Rhea" id="RHEA:13065"/>
        <dbReference type="ChEBI" id="CHEBI:15377"/>
        <dbReference type="ChEBI" id="CHEBI:15378"/>
        <dbReference type="ChEBI" id="CHEBI:30616"/>
        <dbReference type="ChEBI" id="CHEBI:43474"/>
        <dbReference type="ChEBI" id="CHEBI:456216"/>
        <dbReference type="EC" id="5.6.2.3"/>
    </reaction>
</comment>
<dbReference type="Gene3D" id="3.40.50.300">
    <property type="entry name" value="P-loop containing nucleotide triphosphate hydrolases"/>
    <property type="match status" value="3"/>
</dbReference>
<evidence type="ECO:0000256" key="1">
    <source>
        <dbReference type="ARBA" id="ARBA00022722"/>
    </source>
</evidence>
<gene>
    <name evidence="11" type="primary">recD</name>
    <name evidence="13" type="ORF">UU9_13072</name>
</gene>
<comment type="caution">
    <text evidence="13">The sequence shown here is derived from an EMBL/GenBank/DDBJ whole genome shotgun (WGS) entry which is preliminary data.</text>
</comment>
<dbReference type="InterPro" id="IPR027417">
    <property type="entry name" value="P-loop_NTPase"/>
</dbReference>
<keyword evidence="5 11" id="KW-0347">Helicase</keyword>
<dbReference type="InterPro" id="IPR050534">
    <property type="entry name" value="Coronavir_polyprotein_1ab"/>
</dbReference>
<feature type="domain" description="AAA+ ATPase" evidence="12">
    <location>
        <begin position="192"/>
        <end position="357"/>
    </location>
</feature>
<feature type="binding site" evidence="11">
    <location>
        <begin position="200"/>
        <end position="207"/>
    </location>
    <ligand>
        <name>ATP</name>
        <dbReference type="ChEBI" id="CHEBI:30616"/>
    </ligand>
</feature>
<name>I4VME0_9GAMM</name>
<dbReference type="InterPro" id="IPR027785">
    <property type="entry name" value="UvrD-like_helicase_C"/>
</dbReference>
<keyword evidence="10 11" id="KW-0413">Isomerase</keyword>
<keyword evidence="7 11" id="KW-0067">ATP-binding</keyword>
<dbReference type="InterPro" id="IPR041851">
    <property type="entry name" value="RecD_N_sf"/>
</dbReference>
<dbReference type="NCBIfam" id="TIGR01447">
    <property type="entry name" value="recD"/>
    <property type="match status" value="1"/>
</dbReference>
<comment type="miscellaneous">
    <text evidence="11">In the RecBCD complex, RecB has a slow 3'-5' helicase, an exonuclease activity and loads RecA onto ssDNA, RecD has a fast 5'-3' helicase activity, while RecC stimulates the ATPase and processivity of the RecB helicase and contributes to recognition of the Chi site.</text>
</comment>
<dbReference type="GO" id="GO:0017116">
    <property type="term" value="F:single-stranded DNA helicase activity"/>
    <property type="evidence" value="ECO:0007669"/>
    <property type="project" value="TreeGrafter"/>
</dbReference>
<dbReference type="SUPFAM" id="SSF52540">
    <property type="entry name" value="P-loop containing nucleoside triphosphate hydrolases"/>
    <property type="match status" value="2"/>
</dbReference>
<evidence type="ECO:0000256" key="8">
    <source>
        <dbReference type="ARBA" id="ARBA00023125"/>
    </source>
</evidence>
<dbReference type="InterPro" id="IPR003593">
    <property type="entry name" value="AAA+_ATPase"/>
</dbReference>
<accession>I4VME0</accession>
<dbReference type="EC" id="5.6.2.3" evidence="11"/>
<comment type="subunit">
    <text evidence="11">Heterotrimer of RecB, RecC and RecD. All subunits contribute to DNA-binding.</text>
</comment>
<evidence type="ECO:0000256" key="3">
    <source>
        <dbReference type="ARBA" id="ARBA00022763"/>
    </source>
</evidence>
<dbReference type="RefSeq" id="WP_007082243.1">
    <property type="nucleotide sequence ID" value="NZ_AJXU01000054.1"/>
</dbReference>
<evidence type="ECO:0000256" key="9">
    <source>
        <dbReference type="ARBA" id="ARBA00023204"/>
    </source>
</evidence>
<dbReference type="HAMAP" id="MF_01487">
    <property type="entry name" value="RecD"/>
    <property type="match status" value="1"/>
</dbReference>
<proteinExistence type="inferred from homology"/>
<dbReference type="GO" id="GO:0009338">
    <property type="term" value="C:exodeoxyribonuclease V complex"/>
    <property type="evidence" value="ECO:0007669"/>
    <property type="project" value="InterPro"/>
</dbReference>
<dbReference type="GO" id="GO:0043139">
    <property type="term" value="F:5'-3' DNA helicase activity"/>
    <property type="evidence" value="ECO:0007669"/>
    <property type="project" value="UniProtKB-UniRule"/>
</dbReference>
<evidence type="ECO:0000256" key="6">
    <source>
        <dbReference type="ARBA" id="ARBA00022839"/>
    </source>
</evidence>
<dbReference type="SMART" id="SM00382">
    <property type="entry name" value="AAA"/>
    <property type="match status" value="1"/>
</dbReference>
<evidence type="ECO:0000313" key="13">
    <source>
        <dbReference type="EMBL" id="EIL88381.1"/>
    </source>
</evidence>
<comment type="similarity">
    <text evidence="11">Belongs to the RecD family.</text>
</comment>
<dbReference type="Pfam" id="PF13245">
    <property type="entry name" value="AAA_19"/>
    <property type="match status" value="1"/>
</dbReference>
<dbReference type="GO" id="GO:0016887">
    <property type="term" value="F:ATP hydrolysis activity"/>
    <property type="evidence" value="ECO:0007669"/>
    <property type="project" value="RHEA"/>
</dbReference>
<evidence type="ECO:0000259" key="12">
    <source>
        <dbReference type="SMART" id="SM00382"/>
    </source>
</evidence>
<dbReference type="eggNOG" id="COG0507">
    <property type="taxonomic scope" value="Bacteria"/>
</dbReference>
<dbReference type="InterPro" id="IPR006344">
    <property type="entry name" value="RecD"/>
</dbReference>
<dbReference type="GO" id="GO:0005524">
    <property type="term" value="F:ATP binding"/>
    <property type="evidence" value="ECO:0007669"/>
    <property type="project" value="UniProtKB-UniRule"/>
</dbReference>
<keyword evidence="2 11" id="KW-0547">Nucleotide-binding</keyword>
<dbReference type="Pfam" id="PF21185">
    <property type="entry name" value="RecD_N"/>
    <property type="match status" value="1"/>
</dbReference>
<dbReference type="Pfam" id="PF13538">
    <property type="entry name" value="UvrD_C_2"/>
    <property type="match status" value="1"/>
</dbReference>
<dbReference type="GO" id="GO:0008854">
    <property type="term" value="F:exodeoxyribonuclease V activity"/>
    <property type="evidence" value="ECO:0007669"/>
    <property type="project" value="InterPro"/>
</dbReference>
<evidence type="ECO:0000256" key="11">
    <source>
        <dbReference type="HAMAP-Rule" id="MF_01487"/>
    </source>
</evidence>